<dbReference type="PANTHER" id="PTHR10625">
    <property type="entry name" value="HISTONE DEACETYLASE HDAC1-RELATED"/>
    <property type="match status" value="1"/>
</dbReference>
<dbReference type="STRING" id="1157962.A0A250XSC7"/>
<protein>
    <recommendedName>
        <fullName evidence="2">Histone deacetylase domain-containing protein</fullName>
    </recommendedName>
</protein>
<dbReference type="GO" id="GO:0005737">
    <property type="term" value="C:cytoplasm"/>
    <property type="evidence" value="ECO:0007669"/>
    <property type="project" value="TreeGrafter"/>
</dbReference>
<comment type="caution">
    <text evidence="3">The sequence shown here is derived from an EMBL/GenBank/DDBJ whole genome shotgun (WGS) entry which is preliminary data.</text>
</comment>
<organism evidence="3 4">
    <name type="scientific">Chlamydomonas eustigma</name>
    <dbReference type="NCBI Taxonomy" id="1157962"/>
    <lineage>
        <taxon>Eukaryota</taxon>
        <taxon>Viridiplantae</taxon>
        <taxon>Chlorophyta</taxon>
        <taxon>core chlorophytes</taxon>
        <taxon>Chlorophyceae</taxon>
        <taxon>CS clade</taxon>
        <taxon>Chlamydomonadales</taxon>
        <taxon>Chlamydomonadaceae</taxon>
        <taxon>Chlamydomonas</taxon>
    </lineage>
</organism>
<proteinExistence type="predicted"/>
<dbReference type="GO" id="GO:0000118">
    <property type="term" value="C:histone deacetylase complex"/>
    <property type="evidence" value="ECO:0007669"/>
    <property type="project" value="TreeGrafter"/>
</dbReference>
<evidence type="ECO:0000259" key="2">
    <source>
        <dbReference type="Pfam" id="PF00850"/>
    </source>
</evidence>
<dbReference type="InterPro" id="IPR037138">
    <property type="entry name" value="His_deacetylse_dom_sf"/>
</dbReference>
<reference evidence="3 4" key="1">
    <citation type="submission" date="2017-08" db="EMBL/GenBank/DDBJ databases">
        <title>Acidophilic green algal genome provides insights into adaptation to an acidic environment.</title>
        <authorList>
            <person name="Hirooka S."/>
            <person name="Hirose Y."/>
            <person name="Kanesaki Y."/>
            <person name="Higuchi S."/>
            <person name="Fujiwara T."/>
            <person name="Onuma R."/>
            <person name="Era A."/>
            <person name="Ohbayashi R."/>
            <person name="Uzuka A."/>
            <person name="Nozaki H."/>
            <person name="Yoshikawa H."/>
            <person name="Miyagishima S.Y."/>
        </authorList>
    </citation>
    <scope>NUCLEOTIDE SEQUENCE [LARGE SCALE GENOMIC DNA]</scope>
    <source>
        <strain evidence="3 4">NIES-2499</strain>
    </source>
</reference>
<evidence type="ECO:0000313" key="3">
    <source>
        <dbReference type="EMBL" id="GAX85849.1"/>
    </source>
</evidence>
<dbReference type="OrthoDB" id="424012at2759"/>
<dbReference type="Gene3D" id="3.40.800.20">
    <property type="entry name" value="Histone deacetylase domain"/>
    <property type="match status" value="1"/>
</dbReference>
<dbReference type="EMBL" id="BEGY01000196">
    <property type="protein sequence ID" value="GAX85849.1"/>
    <property type="molecule type" value="Genomic_DNA"/>
</dbReference>
<sequence>MMTLRIGTLRTCCQLSRLGMRYCKSLRTKSQLIHVVATDEYAAETEGYEETSTSTYEPEHDCHPSADVLHELNRLLVHSCSESIMHSSSFCTNCMAPKVHSVDLCSYCGHLASDDPKLLGSLQSMNMLLDASSQHAQLTSASSQDTAVTRVVFASDSRMMLHRTSLLGYPERPERLQAIIAHLSNTQLLQQCTLMPCREATEGELLAIHSPELVSALNSASASIASELKRDQNGSASLTEDQKMCHESHAHIQEATELDSVLRVLDPSMLIGPSTATAARLAAGTAVDVAVAVATGRARAGVAVIRPPGHHASYNRAQGGCYFNNVAVAARAVQSLEDVPEKRRVMIVDWDVHYGHGTQEIFDEDDSVLYVSLHKRTELLYPSDVNTSVEVVGQGSGQGFTVNIAWDVERSSSNVTEGDYMSSFLHVVLPAAHSFQPDVIIVSAGFGSAEINIAGASSALSPACYAQMTHMLLGVAPVALMLEGGFNLFETSRCMEACLRVLLGERPPQPPGGMTESSAGWAAIMNTMQIHGSMWPALRPLSWNGWLDAVKEEKKAQNVEGSEEESVEDEEDAQDECDQSAGP</sequence>
<feature type="domain" description="Histone deacetylase" evidence="2">
    <location>
        <begin position="170"/>
        <end position="502"/>
    </location>
</feature>
<dbReference type="GO" id="GO:0040029">
    <property type="term" value="P:epigenetic regulation of gene expression"/>
    <property type="evidence" value="ECO:0007669"/>
    <property type="project" value="TreeGrafter"/>
</dbReference>
<name>A0A250XSC7_9CHLO</name>
<dbReference type="InterPro" id="IPR023801">
    <property type="entry name" value="His_deacetylse_dom"/>
</dbReference>
<dbReference type="GO" id="GO:0004407">
    <property type="term" value="F:histone deacetylase activity"/>
    <property type="evidence" value="ECO:0007669"/>
    <property type="project" value="TreeGrafter"/>
</dbReference>
<dbReference type="InterPro" id="IPR023696">
    <property type="entry name" value="Ureohydrolase_dom_sf"/>
</dbReference>
<dbReference type="SUPFAM" id="SSF52768">
    <property type="entry name" value="Arginase/deacetylase"/>
    <property type="match status" value="1"/>
</dbReference>
<accession>A0A250XSC7</accession>
<gene>
    <name evidence="3" type="ORF">CEUSTIGMA_g13264.t1</name>
</gene>
<keyword evidence="4" id="KW-1185">Reference proteome</keyword>
<evidence type="ECO:0000313" key="4">
    <source>
        <dbReference type="Proteomes" id="UP000232323"/>
    </source>
</evidence>
<feature type="compositionally biased region" description="Acidic residues" evidence="1">
    <location>
        <begin position="561"/>
        <end position="583"/>
    </location>
</feature>
<feature type="region of interest" description="Disordered" evidence="1">
    <location>
        <begin position="553"/>
        <end position="583"/>
    </location>
</feature>
<dbReference type="Proteomes" id="UP000232323">
    <property type="component" value="Unassembled WGS sequence"/>
</dbReference>
<dbReference type="Pfam" id="PF00850">
    <property type="entry name" value="Hist_deacetyl"/>
    <property type="match status" value="1"/>
</dbReference>
<dbReference type="InterPro" id="IPR000286">
    <property type="entry name" value="HDACs"/>
</dbReference>
<dbReference type="PRINTS" id="PR01270">
    <property type="entry name" value="HDASUPER"/>
</dbReference>
<evidence type="ECO:0000256" key="1">
    <source>
        <dbReference type="SAM" id="MobiDB-lite"/>
    </source>
</evidence>
<dbReference type="PANTHER" id="PTHR10625:SF25">
    <property type="entry name" value="HISTONE DEACETYLASE 18-RELATED"/>
    <property type="match status" value="1"/>
</dbReference>
<dbReference type="AlphaFoldDB" id="A0A250XSC7"/>